<keyword evidence="3" id="KW-1185">Reference proteome</keyword>
<protein>
    <submittedName>
        <fullName evidence="2">Uncharacterized protein</fullName>
    </submittedName>
</protein>
<keyword evidence="1" id="KW-1133">Transmembrane helix</keyword>
<comment type="caution">
    <text evidence="2">The sequence shown here is derived from an EMBL/GenBank/DDBJ whole genome shotgun (WGS) entry which is preliminary data.</text>
</comment>
<feature type="transmembrane region" description="Helical" evidence="1">
    <location>
        <begin position="176"/>
        <end position="197"/>
    </location>
</feature>
<dbReference type="AlphaFoldDB" id="A0A8J3QZR9"/>
<evidence type="ECO:0000313" key="2">
    <source>
        <dbReference type="EMBL" id="GIH19229.1"/>
    </source>
</evidence>
<proteinExistence type="predicted"/>
<gene>
    <name evidence="2" type="ORF">Raf01_74010</name>
</gene>
<feature type="transmembrane region" description="Helical" evidence="1">
    <location>
        <begin position="84"/>
        <end position="103"/>
    </location>
</feature>
<dbReference type="RefSeq" id="WP_203922692.1">
    <property type="nucleotide sequence ID" value="NZ_BONZ01000077.1"/>
</dbReference>
<sequence>MAKVLDVIMLVAVALLGYLAGRRFPHVGGRISRWGSRCRAAVVRPPGPWRRRSRLLFVAGAFAATAPVWPITQPAVADDRLEPAEVAVVVPVVLVFPVAWALLGRSRPYAWRVAVALVACVAGWSLWTVAFGSFGTPPTMDDGLRWYLIGTGTIVACASTVEVWHRRPPRRPTTAWLAGALGWAIGVAATVTVPVVGDQQLPPRDAVLPLPPAMAVAHEEARCGMPGGYGFGPRSCFRRFTISATDGTDGTDGTNGMDVRELARRLGEHLRQTKGWPVAWDEVSAVAVGCRPGGWLDPYELCLDLRPDESTSTVTLRLAYDNRREPVVY</sequence>
<keyword evidence="1" id="KW-0472">Membrane</keyword>
<name>A0A8J3QZR9_9ACTN</name>
<accession>A0A8J3QZR9</accession>
<reference evidence="2" key="1">
    <citation type="submission" date="2021-01" db="EMBL/GenBank/DDBJ databases">
        <title>Whole genome shotgun sequence of Rugosimonospora africana NBRC 104875.</title>
        <authorList>
            <person name="Komaki H."/>
            <person name="Tamura T."/>
        </authorList>
    </citation>
    <scope>NUCLEOTIDE SEQUENCE</scope>
    <source>
        <strain evidence="2">NBRC 104875</strain>
    </source>
</reference>
<feature type="transmembrane region" description="Helical" evidence="1">
    <location>
        <begin position="54"/>
        <end position="72"/>
    </location>
</feature>
<evidence type="ECO:0000313" key="3">
    <source>
        <dbReference type="Proteomes" id="UP000642748"/>
    </source>
</evidence>
<feature type="transmembrane region" description="Helical" evidence="1">
    <location>
        <begin position="146"/>
        <end position="164"/>
    </location>
</feature>
<feature type="transmembrane region" description="Helical" evidence="1">
    <location>
        <begin position="110"/>
        <end position="134"/>
    </location>
</feature>
<organism evidence="2 3">
    <name type="scientific">Rugosimonospora africana</name>
    <dbReference type="NCBI Taxonomy" id="556532"/>
    <lineage>
        <taxon>Bacteria</taxon>
        <taxon>Bacillati</taxon>
        <taxon>Actinomycetota</taxon>
        <taxon>Actinomycetes</taxon>
        <taxon>Micromonosporales</taxon>
        <taxon>Micromonosporaceae</taxon>
        <taxon>Rugosimonospora</taxon>
    </lineage>
</organism>
<dbReference type="EMBL" id="BONZ01000077">
    <property type="protein sequence ID" value="GIH19229.1"/>
    <property type="molecule type" value="Genomic_DNA"/>
</dbReference>
<dbReference type="Proteomes" id="UP000642748">
    <property type="component" value="Unassembled WGS sequence"/>
</dbReference>
<feature type="transmembrane region" description="Helical" evidence="1">
    <location>
        <begin position="6"/>
        <end position="24"/>
    </location>
</feature>
<keyword evidence="1" id="KW-0812">Transmembrane</keyword>
<evidence type="ECO:0000256" key="1">
    <source>
        <dbReference type="SAM" id="Phobius"/>
    </source>
</evidence>